<proteinExistence type="predicted"/>
<reference evidence="2 3" key="1">
    <citation type="journal article" date="2013" name="Mar. Genomics">
        <title>Expression of sulfatases in Rhodopirellula baltica and the diversity of sulfatases in the genus Rhodopirellula.</title>
        <authorList>
            <person name="Wegner C.E."/>
            <person name="Richter-Heitmann T."/>
            <person name="Klindworth A."/>
            <person name="Klockow C."/>
            <person name="Richter M."/>
            <person name="Achstetter T."/>
            <person name="Glockner F.O."/>
            <person name="Harder J."/>
        </authorList>
    </citation>
    <scope>NUCLEOTIDE SEQUENCE [LARGE SCALE GENOMIC DNA]</scope>
    <source>
        <strain evidence="2 3">SH28</strain>
    </source>
</reference>
<keyword evidence="1" id="KW-0472">Membrane</keyword>
<name>K5CJW0_RHOBT</name>
<keyword evidence="1" id="KW-1133">Transmembrane helix</keyword>
<evidence type="ECO:0000313" key="2">
    <source>
        <dbReference type="EMBL" id="EKK04360.1"/>
    </source>
</evidence>
<gene>
    <name evidence="2" type="ORF">RBSH_00229</name>
</gene>
<evidence type="ECO:0000256" key="1">
    <source>
        <dbReference type="SAM" id="Phobius"/>
    </source>
</evidence>
<sequence length="82" mass="9062">MTQEGYMGLTVDGANRALSPVIDGFQAFWLFCVVAIALFVIRAMMIQRPFDSPIEAMPEDEAKGAMNLSTFEDSYHSLAEPT</sequence>
<accession>K5CJW0</accession>
<feature type="transmembrane region" description="Helical" evidence="1">
    <location>
        <begin position="27"/>
        <end position="45"/>
    </location>
</feature>
<comment type="caution">
    <text evidence="2">The sequence shown here is derived from an EMBL/GenBank/DDBJ whole genome shotgun (WGS) entry which is preliminary data.</text>
</comment>
<dbReference type="Proteomes" id="UP000007993">
    <property type="component" value="Unassembled WGS sequence"/>
</dbReference>
<dbReference type="AlphaFoldDB" id="K5CJW0"/>
<dbReference type="EMBL" id="AMCW01000008">
    <property type="protein sequence ID" value="EKK04360.1"/>
    <property type="molecule type" value="Genomic_DNA"/>
</dbReference>
<dbReference type="PATRIC" id="fig|993517.3.peg.245"/>
<organism evidence="2 3">
    <name type="scientific">Rhodopirellula baltica SH28</name>
    <dbReference type="NCBI Taxonomy" id="993517"/>
    <lineage>
        <taxon>Bacteria</taxon>
        <taxon>Pseudomonadati</taxon>
        <taxon>Planctomycetota</taxon>
        <taxon>Planctomycetia</taxon>
        <taxon>Pirellulales</taxon>
        <taxon>Pirellulaceae</taxon>
        <taxon>Rhodopirellula</taxon>
    </lineage>
</organism>
<keyword evidence="1" id="KW-0812">Transmembrane</keyword>
<evidence type="ECO:0000313" key="3">
    <source>
        <dbReference type="Proteomes" id="UP000007993"/>
    </source>
</evidence>
<protein>
    <submittedName>
        <fullName evidence="2">Uncharacterized protein</fullName>
    </submittedName>
</protein>